<proteinExistence type="predicted"/>
<keyword evidence="2" id="KW-1185">Reference proteome</keyword>
<protein>
    <submittedName>
        <fullName evidence="1">Os03g0389175 protein</fullName>
    </submittedName>
</protein>
<dbReference type="AlphaFoldDB" id="A0A0N7KHD4"/>
<feature type="non-terminal residue" evidence="1">
    <location>
        <position position="126"/>
    </location>
</feature>
<organism evidence="1 2">
    <name type="scientific">Oryza sativa subsp. japonica</name>
    <name type="common">Rice</name>
    <dbReference type="NCBI Taxonomy" id="39947"/>
    <lineage>
        <taxon>Eukaryota</taxon>
        <taxon>Viridiplantae</taxon>
        <taxon>Streptophyta</taxon>
        <taxon>Embryophyta</taxon>
        <taxon>Tracheophyta</taxon>
        <taxon>Spermatophyta</taxon>
        <taxon>Magnoliopsida</taxon>
        <taxon>Liliopsida</taxon>
        <taxon>Poales</taxon>
        <taxon>Poaceae</taxon>
        <taxon>BOP clade</taxon>
        <taxon>Oryzoideae</taxon>
        <taxon>Oryzeae</taxon>
        <taxon>Oryzinae</taxon>
        <taxon>Oryza</taxon>
        <taxon>Oryza sativa</taxon>
    </lineage>
</organism>
<reference evidence="1 2" key="3">
    <citation type="journal article" date="2013" name="Rice">
        <title>Improvement of the Oryza sativa Nipponbare reference genome using next generation sequence and optical map data.</title>
        <authorList>
            <person name="Kawahara Y."/>
            <person name="de la Bastide M."/>
            <person name="Hamilton J.P."/>
            <person name="Kanamori H."/>
            <person name="McCombie W.R."/>
            <person name="Ouyang S."/>
            <person name="Schwartz D.C."/>
            <person name="Tanaka T."/>
            <person name="Wu J."/>
            <person name="Zhou S."/>
            <person name="Childs K.L."/>
            <person name="Davidson R.M."/>
            <person name="Lin H."/>
            <person name="Quesada-Ocampo L."/>
            <person name="Vaillancourt B."/>
            <person name="Sakai H."/>
            <person name="Lee S.S."/>
            <person name="Kim J."/>
            <person name="Numa H."/>
            <person name="Itoh T."/>
            <person name="Buell C.R."/>
            <person name="Matsumoto T."/>
        </authorList>
    </citation>
    <scope>NUCLEOTIDE SEQUENCE [LARGE SCALE GENOMIC DNA]</scope>
    <source>
        <strain evidence="2">cv. Nipponbare</strain>
    </source>
</reference>
<dbReference type="Proteomes" id="UP000059680">
    <property type="component" value="Chromosome 3"/>
</dbReference>
<dbReference type="EMBL" id="AP014959">
    <property type="protein sequence ID" value="BAS84505.1"/>
    <property type="molecule type" value="Genomic_DNA"/>
</dbReference>
<accession>A0A0N7KHD4</accession>
<sequence>IFAVVYTTAVPLHTLLLLLLAVRHPASKDGKNLGKAMAGRAKRLGSIDSVAVGRRRHNFYSAFTPSMQLLLPSSLSREGIEATPPPPVITAIAVITQLFSRQALVAARHMPPVSSLRTALERLGRV</sequence>
<dbReference type="PaxDb" id="39947-A0A0N7KHD4"/>
<name>A0A0N7KHD4_ORYSJ</name>
<dbReference type="InParanoid" id="A0A0N7KHD4"/>
<evidence type="ECO:0000313" key="1">
    <source>
        <dbReference type="EMBL" id="BAS84505.1"/>
    </source>
</evidence>
<gene>
    <name evidence="1" type="ordered locus">Os03g0389175</name>
    <name evidence="1" type="ORF">OSNPB_030389175</name>
</gene>
<reference evidence="1 2" key="2">
    <citation type="journal article" date="2013" name="Plant Cell Physiol.">
        <title>Rice Annotation Project Database (RAP-DB): an integrative and interactive database for rice genomics.</title>
        <authorList>
            <person name="Sakai H."/>
            <person name="Lee S.S."/>
            <person name="Tanaka T."/>
            <person name="Numa H."/>
            <person name="Kim J."/>
            <person name="Kawahara Y."/>
            <person name="Wakimoto H."/>
            <person name="Yang C.C."/>
            <person name="Iwamoto M."/>
            <person name="Abe T."/>
            <person name="Yamada Y."/>
            <person name="Muto A."/>
            <person name="Inokuchi H."/>
            <person name="Ikemura T."/>
            <person name="Matsumoto T."/>
            <person name="Sasaki T."/>
            <person name="Itoh T."/>
        </authorList>
    </citation>
    <scope>NUCLEOTIDE SEQUENCE [LARGE SCALE GENOMIC DNA]</scope>
    <source>
        <strain evidence="2">cv. Nipponbare</strain>
    </source>
</reference>
<evidence type="ECO:0000313" key="2">
    <source>
        <dbReference type="Proteomes" id="UP000059680"/>
    </source>
</evidence>
<dbReference type="Gramene" id="Os03t0389175-00">
    <property type="protein sequence ID" value="Os03t0389175-00"/>
    <property type="gene ID" value="Os03g0389175"/>
</dbReference>
<reference evidence="2" key="1">
    <citation type="journal article" date="2005" name="Nature">
        <title>The map-based sequence of the rice genome.</title>
        <authorList>
            <consortium name="International rice genome sequencing project (IRGSP)"/>
            <person name="Matsumoto T."/>
            <person name="Wu J."/>
            <person name="Kanamori H."/>
            <person name="Katayose Y."/>
            <person name="Fujisawa M."/>
            <person name="Namiki N."/>
            <person name="Mizuno H."/>
            <person name="Yamamoto K."/>
            <person name="Antonio B.A."/>
            <person name="Baba T."/>
            <person name="Sakata K."/>
            <person name="Nagamura Y."/>
            <person name="Aoki H."/>
            <person name="Arikawa K."/>
            <person name="Arita K."/>
            <person name="Bito T."/>
            <person name="Chiden Y."/>
            <person name="Fujitsuka N."/>
            <person name="Fukunaka R."/>
            <person name="Hamada M."/>
            <person name="Harada C."/>
            <person name="Hayashi A."/>
            <person name="Hijishita S."/>
            <person name="Honda M."/>
            <person name="Hosokawa S."/>
            <person name="Ichikawa Y."/>
            <person name="Idonuma A."/>
            <person name="Iijima M."/>
            <person name="Ikeda M."/>
            <person name="Ikeno M."/>
            <person name="Ito K."/>
            <person name="Ito S."/>
            <person name="Ito T."/>
            <person name="Ito Y."/>
            <person name="Ito Y."/>
            <person name="Iwabuchi A."/>
            <person name="Kamiya K."/>
            <person name="Karasawa W."/>
            <person name="Kurita K."/>
            <person name="Katagiri S."/>
            <person name="Kikuta A."/>
            <person name="Kobayashi H."/>
            <person name="Kobayashi N."/>
            <person name="Machita K."/>
            <person name="Maehara T."/>
            <person name="Masukawa M."/>
            <person name="Mizubayashi T."/>
            <person name="Mukai Y."/>
            <person name="Nagasaki H."/>
            <person name="Nagata Y."/>
            <person name="Naito S."/>
            <person name="Nakashima M."/>
            <person name="Nakama Y."/>
            <person name="Nakamichi Y."/>
            <person name="Nakamura M."/>
            <person name="Meguro A."/>
            <person name="Negishi M."/>
            <person name="Ohta I."/>
            <person name="Ohta T."/>
            <person name="Okamoto M."/>
            <person name="Ono N."/>
            <person name="Saji S."/>
            <person name="Sakaguchi M."/>
            <person name="Sakai K."/>
            <person name="Shibata M."/>
            <person name="Shimokawa T."/>
            <person name="Song J."/>
            <person name="Takazaki Y."/>
            <person name="Terasawa K."/>
            <person name="Tsugane M."/>
            <person name="Tsuji K."/>
            <person name="Ueda S."/>
            <person name="Waki K."/>
            <person name="Yamagata H."/>
            <person name="Yamamoto M."/>
            <person name="Yamamoto S."/>
            <person name="Yamane H."/>
            <person name="Yoshiki S."/>
            <person name="Yoshihara R."/>
            <person name="Yukawa K."/>
            <person name="Zhong H."/>
            <person name="Yano M."/>
            <person name="Yuan Q."/>
            <person name="Ouyang S."/>
            <person name="Liu J."/>
            <person name="Jones K.M."/>
            <person name="Gansberger K."/>
            <person name="Moffat K."/>
            <person name="Hill J."/>
            <person name="Bera J."/>
            <person name="Fadrosh D."/>
            <person name="Jin S."/>
            <person name="Johri S."/>
            <person name="Kim M."/>
            <person name="Overton L."/>
            <person name="Reardon M."/>
            <person name="Tsitrin T."/>
            <person name="Vuong H."/>
            <person name="Weaver B."/>
            <person name="Ciecko A."/>
            <person name="Tallon L."/>
            <person name="Jackson J."/>
            <person name="Pai G."/>
            <person name="Aken S.V."/>
            <person name="Utterback T."/>
            <person name="Reidmuller S."/>
            <person name="Feldblyum T."/>
            <person name="Hsiao J."/>
            <person name="Zismann V."/>
            <person name="Iobst S."/>
            <person name="de Vazeille A.R."/>
            <person name="Buell C.R."/>
            <person name="Ying K."/>
            <person name="Li Y."/>
            <person name="Lu T."/>
            <person name="Huang Y."/>
            <person name="Zhao Q."/>
            <person name="Feng Q."/>
            <person name="Zhang L."/>
            <person name="Zhu J."/>
            <person name="Weng Q."/>
            <person name="Mu J."/>
            <person name="Lu Y."/>
            <person name="Fan D."/>
            <person name="Liu Y."/>
            <person name="Guan J."/>
            <person name="Zhang Y."/>
            <person name="Yu S."/>
            <person name="Liu X."/>
            <person name="Zhang Y."/>
            <person name="Hong G."/>
            <person name="Han B."/>
            <person name="Choisne N."/>
            <person name="Demange N."/>
            <person name="Orjeda G."/>
            <person name="Samain S."/>
            <person name="Cattolico L."/>
            <person name="Pelletier E."/>
            <person name="Couloux A."/>
            <person name="Segurens B."/>
            <person name="Wincker P."/>
            <person name="D'Hont A."/>
            <person name="Scarpelli C."/>
            <person name="Weissenbach J."/>
            <person name="Salanoubat M."/>
            <person name="Quetier F."/>
            <person name="Yu Y."/>
            <person name="Kim H.R."/>
            <person name="Rambo T."/>
            <person name="Currie J."/>
            <person name="Collura K."/>
            <person name="Luo M."/>
            <person name="Yang T."/>
            <person name="Ammiraju J.S.S."/>
            <person name="Engler F."/>
            <person name="Soderlund C."/>
            <person name="Wing R.A."/>
            <person name="Palmer L.E."/>
            <person name="de la Bastide M."/>
            <person name="Spiegel L."/>
            <person name="Nascimento L."/>
            <person name="Zutavern T."/>
            <person name="O'Shaughnessy A."/>
            <person name="Dike S."/>
            <person name="Dedhia N."/>
            <person name="Preston R."/>
            <person name="Balija V."/>
            <person name="McCombie W.R."/>
            <person name="Chow T."/>
            <person name="Chen H."/>
            <person name="Chung M."/>
            <person name="Chen C."/>
            <person name="Shaw J."/>
            <person name="Wu H."/>
            <person name="Hsiao K."/>
            <person name="Chao Y."/>
            <person name="Chu M."/>
            <person name="Cheng C."/>
            <person name="Hour A."/>
            <person name="Lee P."/>
            <person name="Lin S."/>
            <person name="Lin Y."/>
            <person name="Liou J."/>
            <person name="Liu S."/>
            <person name="Hsing Y."/>
            <person name="Raghuvanshi S."/>
            <person name="Mohanty A."/>
            <person name="Bharti A.K."/>
            <person name="Gaur A."/>
            <person name="Gupta V."/>
            <person name="Kumar D."/>
            <person name="Ravi V."/>
            <person name="Vij S."/>
            <person name="Kapur A."/>
            <person name="Khurana P."/>
            <person name="Khurana P."/>
            <person name="Khurana J.P."/>
            <person name="Tyagi A.K."/>
            <person name="Gaikwad K."/>
            <person name="Singh A."/>
            <person name="Dalal V."/>
            <person name="Srivastava S."/>
            <person name="Dixit A."/>
            <person name="Pal A.K."/>
            <person name="Ghazi I.A."/>
            <person name="Yadav M."/>
            <person name="Pandit A."/>
            <person name="Bhargava A."/>
            <person name="Sureshbabu K."/>
            <person name="Batra K."/>
            <person name="Sharma T.R."/>
            <person name="Mohapatra T."/>
            <person name="Singh N.K."/>
            <person name="Messing J."/>
            <person name="Nelson A.B."/>
            <person name="Fuks G."/>
            <person name="Kavchok S."/>
            <person name="Keizer G."/>
            <person name="Linton E."/>
            <person name="Llaca V."/>
            <person name="Song R."/>
            <person name="Tanyolac B."/>
            <person name="Young S."/>
            <person name="Ho-Il K."/>
            <person name="Hahn J.H."/>
            <person name="Sangsakoo G."/>
            <person name="Vanavichit A."/>
            <person name="de Mattos Luiz.A.T."/>
            <person name="Zimmer P.D."/>
            <person name="Malone G."/>
            <person name="Dellagostin O."/>
            <person name="de Oliveira A.C."/>
            <person name="Bevan M."/>
            <person name="Bancroft I."/>
            <person name="Minx P."/>
            <person name="Cordum H."/>
            <person name="Wilson R."/>
            <person name="Cheng Z."/>
            <person name="Jin W."/>
            <person name="Jiang J."/>
            <person name="Leong S.A."/>
            <person name="Iwama H."/>
            <person name="Gojobori T."/>
            <person name="Itoh T."/>
            <person name="Niimura Y."/>
            <person name="Fujii Y."/>
            <person name="Habara T."/>
            <person name="Sakai H."/>
            <person name="Sato Y."/>
            <person name="Wilson G."/>
            <person name="Kumar K."/>
            <person name="McCouch S."/>
            <person name="Juretic N."/>
            <person name="Hoen D."/>
            <person name="Wright S."/>
            <person name="Bruskiewich R."/>
            <person name="Bureau T."/>
            <person name="Miyao A."/>
            <person name="Hirochika H."/>
            <person name="Nishikawa T."/>
            <person name="Kadowaki K."/>
            <person name="Sugiura M."/>
            <person name="Burr B."/>
            <person name="Sasaki T."/>
        </authorList>
    </citation>
    <scope>NUCLEOTIDE SEQUENCE [LARGE SCALE GENOMIC DNA]</scope>
    <source>
        <strain evidence="2">cv. Nipponbare</strain>
    </source>
</reference>